<dbReference type="EMBL" id="CAUOFW020003972">
    <property type="protein sequence ID" value="CAK9163228.1"/>
    <property type="molecule type" value="Genomic_DNA"/>
</dbReference>
<organism evidence="1 2">
    <name type="scientific">Ilex paraguariensis</name>
    <name type="common">yerba mate</name>
    <dbReference type="NCBI Taxonomy" id="185542"/>
    <lineage>
        <taxon>Eukaryota</taxon>
        <taxon>Viridiplantae</taxon>
        <taxon>Streptophyta</taxon>
        <taxon>Embryophyta</taxon>
        <taxon>Tracheophyta</taxon>
        <taxon>Spermatophyta</taxon>
        <taxon>Magnoliopsida</taxon>
        <taxon>eudicotyledons</taxon>
        <taxon>Gunneridae</taxon>
        <taxon>Pentapetalae</taxon>
        <taxon>asterids</taxon>
        <taxon>campanulids</taxon>
        <taxon>Aquifoliales</taxon>
        <taxon>Aquifoliaceae</taxon>
        <taxon>Ilex</taxon>
    </lineage>
</organism>
<protein>
    <submittedName>
        <fullName evidence="1">Uncharacterized protein</fullName>
    </submittedName>
</protein>
<accession>A0ABC8T832</accession>
<evidence type="ECO:0000313" key="1">
    <source>
        <dbReference type="EMBL" id="CAK9163228.1"/>
    </source>
</evidence>
<keyword evidence="2" id="KW-1185">Reference proteome</keyword>
<name>A0ABC8T832_9AQUA</name>
<gene>
    <name evidence="1" type="ORF">ILEXP_LOCUS32264</name>
</gene>
<proteinExistence type="predicted"/>
<comment type="caution">
    <text evidence="1">The sequence shown here is derived from an EMBL/GenBank/DDBJ whole genome shotgun (WGS) entry which is preliminary data.</text>
</comment>
<reference evidence="1 2" key="1">
    <citation type="submission" date="2024-02" db="EMBL/GenBank/DDBJ databases">
        <authorList>
            <person name="Vignale AGUSTIN F."/>
            <person name="Sosa J E."/>
            <person name="Modenutti C."/>
        </authorList>
    </citation>
    <scope>NUCLEOTIDE SEQUENCE [LARGE SCALE GENOMIC DNA]</scope>
</reference>
<dbReference type="AlphaFoldDB" id="A0ABC8T832"/>
<sequence>MEIMSGVSHASLVHVEGLPGMGEAVRGEDKCLVDFDKDRIFLGLPKGTHQWSSFLTPEELVLILQRASISVEEMAGFTYNPLTGRWSLSDDVTIKSKLVSEEILLVEGVKPDHSAVVDRMRVI</sequence>
<evidence type="ECO:0000313" key="2">
    <source>
        <dbReference type="Proteomes" id="UP001642360"/>
    </source>
</evidence>
<dbReference type="InterPro" id="IPR029063">
    <property type="entry name" value="SAM-dependent_MTases_sf"/>
</dbReference>
<dbReference type="Gene3D" id="3.40.50.150">
    <property type="entry name" value="Vaccinia Virus protein VP39"/>
    <property type="match status" value="1"/>
</dbReference>
<dbReference type="Proteomes" id="UP001642360">
    <property type="component" value="Unassembled WGS sequence"/>
</dbReference>